<dbReference type="PROSITE" id="PS50102">
    <property type="entry name" value="RRM"/>
    <property type="match status" value="1"/>
</dbReference>
<dbReference type="SUPFAM" id="SSF54928">
    <property type="entry name" value="RNA-binding domain, RBD"/>
    <property type="match status" value="1"/>
</dbReference>
<dbReference type="InterPro" id="IPR051229">
    <property type="entry name" value="ALYREF_mRNA_export"/>
</dbReference>
<feature type="compositionally biased region" description="Gly residues" evidence="3">
    <location>
        <begin position="238"/>
        <end position="252"/>
    </location>
</feature>
<reference evidence="5" key="1">
    <citation type="submission" date="2021-03" db="EMBL/GenBank/DDBJ databases">
        <authorList>
            <consortium name="Genoscope - CEA"/>
            <person name="William W."/>
        </authorList>
    </citation>
    <scope>NUCLEOTIDE SEQUENCE</scope>
    <source>
        <strain evidence="5">Doubled-haploid Pahang</strain>
    </source>
</reference>
<evidence type="ECO:0000256" key="1">
    <source>
        <dbReference type="ARBA" id="ARBA00022884"/>
    </source>
</evidence>
<name>A0A8D7F2I7_MUSAM</name>
<evidence type="ECO:0000256" key="3">
    <source>
        <dbReference type="SAM" id="MobiDB-lite"/>
    </source>
</evidence>
<dbReference type="Pfam" id="PF13865">
    <property type="entry name" value="FoP_duplication"/>
    <property type="match status" value="1"/>
</dbReference>
<accession>A0A8D7F2I7</accession>
<dbReference type="Pfam" id="PF00076">
    <property type="entry name" value="RRM_1"/>
    <property type="match status" value="1"/>
</dbReference>
<dbReference type="CDD" id="cd12680">
    <property type="entry name" value="RRM_THOC4"/>
    <property type="match status" value="1"/>
</dbReference>
<dbReference type="SMART" id="SM00360">
    <property type="entry name" value="RRM"/>
    <property type="match status" value="1"/>
</dbReference>
<dbReference type="Gene3D" id="3.30.70.330">
    <property type="match status" value="1"/>
</dbReference>
<evidence type="ECO:0000256" key="2">
    <source>
        <dbReference type="PROSITE-ProRule" id="PRU00176"/>
    </source>
</evidence>
<sequence>MATSLDMSLDDLIKNRTGSQRGRGRGPGRGRGRGGSFRGRGMGMLHQGSLRVNSRPSPYKIAKASPKLTKDMIWRHDLFDDSMVAAGISGIETGTKLYISNLDYGVSNEDIRELFSEVGDLKRFAVHYDRTGRPSGSAEVVYTRRSDAMAALKRYNNVQLDGKPMKIEVIGTNLGLPVTPRVNVLGGPNGRGKRTVVMTPQFVRGGSRSFNRASGTNRGGFQRGRGRGRGRGSSVRGIGRGSVRGIGRGRGSGRMQNVEKSADDLDKELDTYHAEAMNTS</sequence>
<dbReference type="InterPro" id="IPR000504">
    <property type="entry name" value="RRM_dom"/>
</dbReference>
<gene>
    <name evidence="5" type="ORF">GSMUA_258060.1</name>
</gene>
<dbReference type="PANTHER" id="PTHR19965">
    <property type="entry name" value="RNA AND EXPORT FACTOR BINDING PROTEIN"/>
    <property type="match status" value="1"/>
</dbReference>
<feature type="compositionally biased region" description="Gly residues" evidence="3">
    <location>
        <begin position="33"/>
        <end position="42"/>
    </location>
</feature>
<dbReference type="PANTHER" id="PTHR19965:SF33">
    <property type="entry name" value="THO COMPLEX SUBUNIT 4D"/>
    <property type="match status" value="1"/>
</dbReference>
<feature type="compositionally biased region" description="Basic residues" evidence="3">
    <location>
        <begin position="22"/>
        <end position="32"/>
    </location>
</feature>
<keyword evidence="1 2" id="KW-0694">RNA-binding</keyword>
<protein>
    <submittedName>
        <fullName evidence="5">(wild Malaysian banana) hypothetical protein</fullName>
    </submittedName>
</protein>
<evidence type="ECO:0000259" key="4">
    <source>
        <dbReference type="PROSITE" id="PS50102"/>
    </source>
</evidence>
<dbReference type="EMBL" id="HG996470">
    <property type="protein sequence ID" value="CAG1837629.1"/>
    <property type="molecule type" value="Genomic_DNA"/>
</dbReference>
<dbReference type="InterPro" id="IPR025715">
    <property type="entry name" value="FoP_C"/>
</dbReference>
<evidence type="ECO:0000313" key="5">
    <source>
        <dbReference type="EMBL" id="CAG1837629.1"/>
    </source>
</evidence>
<proteinExistence type="predicted"/>
<dbReference type="GO" id="GO:0003723">
    <property type="term" value="F:RNA binding"/>
    <property type="evidence" value="ECO:0007669"/>
    <property type="project" value="UniProtKB-UniRule"/>
</dbReference>
<dbReference type="InterPro" id="IPR012677">
    <property type="entry name" value="Nucleotide-bd_a/b_plait_sf"/>
</dbReference>
<feature type="region of interest" description="Disordered" evidence="3">
    <location>
        <begin position="206"/>
        <end position="258"/>
    </location>
</feature>
<dbReference type="SMART" id="SM01218">
    <property type="entry name" value="FoP_duplication"/>
    <property type="match status" value="1"/>
</dbReference>
<dbReference type="InterPro" id="IPR035979">
    <property type="entry name" value="RBD_domain_sf"/>
</dbReference>
<feature type="region of interest" description="Disordered" evidence="3">
    <location>
        <begin position="13"/>
        <end position="43"/>
    </location>
</feature>
<dbReference type="AlphaFoldDB" id="A0A8D7F2I7"/>
<organism evidence="5">
    <name type="scientific">Musa acuminata subsp. malaccensis</name>
    <name type="common">Wild banana</name>
    <name type="synonym">Musa malaccensis</name>
    <dbReference type="NCBI Taxonomy" id="214687"/>
    <lineage>
        <taxon>Eukaryota</taxon>
        <taxon>Viridiplantae</taxon>
        <taxon>Streptophyta</taxon>
        <taxon>Embryophyta</taxon>
        <taxon>Tracheophyta</taxon>
        <taxon>Spermatophyta</taxon>
        <taxon>Magnoliopsida</taxon>
        <taxon>Liliopsida</taxon>
        <taxon>Zingiberales</taxon>
        <taxon>Musaceae</taxon>
        <taxon>Musa</taxon>
    </lineage>
</organism>
<feature type="domain" description="RRM" evidence="4">
    <location>
        <begin position="95"/>
        <end position="172"/>
    </location>
</feature>